<dbReference type="InterPro" id="IPR004993">
    <property type="entry name" value="GH3"/>
</dbReference>
<gene>
    <name evidence="1" type="ORF">KI387_026151</name>
</gene>
<dbReference type="EMBL" id="JAHRHJ020000006">
    <property type="protein sequence ID" value="KAH9311116.1"/>
    <property type="molecule type" value="Genomic_DNA"/>
</dbReference>
<dbReference type="GO" id="GO:0005737">
    <property type="term" value="C:cytoplasm"/>
    <property type="evidence" value="ECO:0007669"/>
    <property type="project" value="TreeGrafter"/>
</dbReference>
<proteinExistence type="predicted"/>
<protein>
    <submittedName>
        <fullName evidence="1">Uncharacterized protein</fullName>
    </submittedName>
</protein>
<reference evidence="1 2" key="1">
    <citation type="journal article" date="2021" name="Nat. Plants">
        <title>The Taxus genome provides insights into paclitaxel biosynthesis.</title>
        <authorList>
            <person name="Xiong X."/>
            <person name="Gou J."/>
            <person name="Liao Q."/>
            <person name="Li Y."/>
            <person name="Zhou Q."/>
            <person name="Bi G."/>
            <person name="Li C."/>
            <person name="Du R."/>
            <person name="Wang X."/>
            <person name="Sun T."/>
            <person name="Guo L."/>
            <person name="Liang H."/>
            <person name="Lu P."/>
            <person name="Wu Y."/>
            <person name="Zhang Z."/>
            <person name="Ro D.K."/>
            <person name="Shang Y."/>
            <person name="Huang S."/>
            <person name="Yan J."/>
        </authorList>
    </citation>
    <scope>NUCLEOTIDE SEQUENCE [LARGE SCALE GENOMIC DNA]</scope>
    <source>
        <strain evidence="1">Ta-2019</strain>
    </source>
</reference>
<feature type="non-terminal residue" evidence="1">
    <location>
        <position position="239"/>
    </location>
</feature>
<sequence>MECQKKILSELETILKEASHVQEQTLLKILVENADCEYLMKYGLREGMPWSKHLFKELIPLSDYGDIEDYVERIAGGDEPPLLCTYTILCFSISSGTTAGQSKKFPVTREYESAFQRAQQYMQALVKRAASESPSSNMRVVEERKIFSVSVAGRQYETKGGHMIGSALTNYYRGEGFKNNYDSMNYTSPIEVVLTEDSPQALYCHLLCGLLQASQVWCLEAGFAFNMDAAFAMLRTSWQ</sequence>
<accession>A0AA38FV86</accession>
<name>A0AA38FV86_TAXCH</name>
<dbReference type="Pfam" id="PF03321">
    <property type="entry name" value="GH3"/>
    <property type="match status" value="1"/>
</dbReference>
<dbReference type="GO" id="GO:0016881">
    <property type="term" value="F:acid-amino acid ligase activity"/>
    <property type="evidence" value="ECO:0007669"/>
    <property type="project" value="TreeGrafter"/>
</dbReference>
<keyword evidence="2" id="KW-1185">Reference proteome</keyword>
<dbReference type="OMA" id="XRILELN"/>
<evidence type="ECO:0000313" key="1">
    <source>
        <dbReference type="EMBL" id="KAH9311116.1"/>
    </source>
</evidence>
<dbReference type="AlphaFoldDB" id="A0AA38FV86"/>
<comment type="caution">
    <text evidence="1">The sequence shown here is derived from an EMBL/GenBank/DDBJ whole genome shotgun (WGS) entry which is preliminary data.</text>
</comment>
<dbReference type="PANTHER" id="PTHR31901">
    <property type="entry name" value="GH3 DOMAIN-CONTAINING PROTEIN"/>
    <property type="match status" value="1"/>
</dbReference>
<evidence type="ECO:0000313" key="2">
    <source>
        <dbReference type="Proteomes" id="UP000824469"/>
    </source>
</evidence>
<dbReference type="PANTHER" id="PTHR31901:SF48">
    <property type="entry name" value="INDOLE-3-ACETIC ACID-AMIDO SYNTHETASE GH3.10"/>
    <property type="match status" value="1"/>
</dbReference>
<dbReference type="Proteomes" id="UP000824469">
    <property type="component" value="Unassembled WGS sequence"/>
</dbReference>
<organism evidence="1 2">
    <name type="scientific">Taxus chinensis</name>
    <name type="common">Chinese yew</name>
    <name type="synonym">Taxus wallichiana var. chinensis</name>
    <dbReference type="NCBI Taxonomy" id="29808"/>
    <lineage>
        <taxon>Eukaryota</taxon>
        <taxon>Viridiplantae</taxon>
        <taxon>Streptophyta</taxon>
        <taxon>Embryophyta</taxon>
        <taxon>Tracheophyta</taxon>
        <taxon>Spermatophyta</taxon>
        <taxon>Pinopsida</taxon>
        <taxon>Pinidae</taxon>
        <taxon>Conifers II</taxon>
        <taxon>Cupressales</taxon>
        <taxon>Taxaceae</taxon>
        <taxon>Taxus</taxon>
    </lineage>
</organism>